<protein>
    <submittedName>
        <fullName evidence="2">Uncharacterized protein</fullName>
    </submittedName>
</protein>
<dbReference type="Proteomes" id="UP001501475">
    <property type="component" value="Unassembled WGS sequence"/>
</dbReference>
<name>A0ABN2KY49_9MICO</name>
<reference evidence="2 3" key="1">
    <citation type="journal article" date="2019" name="Int. J. Syst. Evol. Microbiol.">
        <title>The Global Catalogue of Microorganisms (GCM) 10K type strain sequencing project: providing services to taxonomists for standard genome sequencing and annotation.</title>
        <authorList>
            <consortium name="The Broad Institute Genomics Platform"/>
            <consortium name="The Broad Institute Genome Sequencing Center for Infectious Disease"/>
            <person name="Wu L."/>
            <person name="Ma J."/>
        </authorList>
    </citation>
    <scope>NUCLEOTIDE SEQUENCE [LARGE SCALE GENOMIC DNA]</scope>
    <source>
        <strain evidence="2 3">JCM 15591</strain>
    </source>
</reference>
<proteinExistence type="predicted"/>
<keyword evidence="3" id="KW-1185">Reference proteome</keyword>
<evidence type="ECO:0000313" key="2">
    <source>
        <dbReference type="EMBL" id="GAA1769325.1"/>
    </source>
</evidence>
<evidence type="ECO:0000313" key="3">
    <source>
        <dbReference type="Proteomes" id="UP001501475"/>
    </source>
</evidence>
<feature type="compositionally biased region" description="Basic and acidic residues" evidence="1">
    <location>
        <begin position="46"/>
        <end position="62"/>
    </location>
</feature>
<feature type="region of interest" description="Disordered" evidence="1">
    <location>
        <begin position="37"/>
        <end position="62"/>
    </location>
</feature>
<accession>A0ABN2KY49</accession>
<comment type="caution">
    <text evidence="2">The sequence shown here is derived from an EMBL/GenBank/DDBJ whole genome shotgun (WGS) entry which is preliminary data.</text>
</comment>
<sequence length="62" mass="6844">MPSAMRTDVRAALLVIVVVMQFSPGWLRFAGLAAPWDRPATSRNPRPIEHARDESIADKITG</sequence>
<dbReference type="EMBL" id="BAAAPN010000059">
    <property type="protein sequence ID" value="GAA1769325.1"/>
    <property type="molecule type" value="Genomic_DNA"/>
</dbReference>
<gene>
    <name evidence="2" type="ORF">GCM10009810_29730</name>
</gene>
<organism evidence="2 3">
    <name type="scientific">Nostocoides vanveenii</name>
    <dbReference type="NCBI Taxonomy" id="330835"/>
    <lineage>
        <taxon>Bacteria</taxon>
        <taxon>Bacillati</taxon>
        <taxon>Actinomycetota</taxon>
        <taxon>Actinomycetes</taxon>
        <taxon>Micrococcales</taxon>
        <taxon>Intrasporangiaceae</taxon>
        <taxon>Nostocoides</taxon>
    </lineage>
</organism>
<evidence type="ECO:0000256" key="1">
    <source>
        <dbReference type="SAM" id="MobiDB-lite"/>
    </source>
</evidence>